<reference evidence="1" key="1">
    <citation type="submission" date="2021-06" db="EMBL/GenBank/DDBJ databases">
        <authorList>
            <person name="Kallberg Y."/>
            <person name="Tangrot J."/>
            <person name="Rosling A."/>
        </authorList>
    </citation>
    <scope>NUCLEOTIDE SEQUENCE</scope>
    <source>
        <strain evidence="1">UK204</strain>
    </source>
</reference>
<accession>A0A9N9FKG6</accession>
<dbReference type="AlphaFoldDB" id="A0A9N9FKG6"/>
<name>A0A9N9FKG6_9GLOM</name>
<dbReference type="Proteomes" id="UP000789570">
    <property type="component" value="Unassembled WGS sequence"/>
</dbReference>
<dbReference type="OrthoDB" id="413957at2759"/>
<gene>
    <name evidence="1" type="ORF">FCALED_LOCUS5562</name>
</gene>
<evidence type="ECO:0000313" key="1">
    <source>
        <dbReference type="EMBL" id="CAG8539363.1"/>
    </source>
</evidence>
<comment type="caution">
    <text evidence="1">The sequence shown here is derived from an EMBL/GenBank/DDBJ whole genome shotgun (WGS) entry which is preliminary data.</text>
</comment>
<proteinExistence type="predicted"/>
<organism evidence="1 2">
    <name type="scientific">Funneliformis caledonium</name>
    <dbReference type="NCBI Taxonomy" id="1117310"/>
    <lineage>
        <taxon>Eukaryota</taxon>
        <taxon>Fungi</taxon>
        <taxon>Fungi incertae sedis</taxon>
        <taxon>Mucoromycota</taxon>
        <taxon>Glomeromycotina</taxon>
        <taxon>Glomeromycetes</taxon>
        <taxon>Glomerales</taxon>
        <taxon>Glomeraceae</taxon>
        <taxon>Funneliformis</taxon>
    </lineage>
</organism>
<sequence length="51" mass="6036">NLQDVKYSDSDLCKLSERIKPYISNVKPENAMKLTRWLFRVSFLIITRTTC</sequence>
<protein>
    <submittedName>
        <fullName evidence="1">15453_t:CDS:1</fullName>
    </submittedName>
</protein>
<feature type="non-terminal residue" evidence="1">
    <location>
        <position position="51"/>
    </location>
</feature>
<evidence type="ECO:0000313" key="2">
    <source>
        <dbReference type="Proteomes" id="UP000789570"/>
    </source>
</evidence>
<dbReference type="EMBL" id="CAJVPQ010001225">
    <property type="protein sequence ID" value="CAG8539363.1"/>
    <property type="molecule type" value="Genomic_DNA"/>
</dbReference>
<keyword evidence="2" id="KW-1185">Reference proteome</keyword>